<dbReference type="InterPro" id="IPR029059">
    <property type="entry name" value="AB_hydrolase_5"/>
</dbReference>
<reference evidence="2" key="1">
    <citation type="submission" date="2020-12" db="EMBL/GenBank/DDBJ databases">
        <title>PHA producing bacteria isolated from mangrove.</title>
        <authorList>
            <person name="Zheng W."/>
            <person name="Yu S."/>
            <person name="Huang Y."/>
        </authorList>
    </citation>
    <scope>NUCLEOTIDE SEQUENCE</scope>
    <source>
        <strain evidence="2">GN22-4</strain>
    </source>
</reference>
<name>A0A8I1SMV5_9BACI</name>
<evidence type="ECO:0000313" key="3">
    <source>
        <dbReference type="Proteomes" id="UP000664578"/>
    </source>
</evidence>
<dbReference type="Proteomes" id="UP000664578">
    <property type="component" value="Unassembled WGS sequence"/>
</dbReference>
<evidence type="ECO:0000259" key="1">
    <source>
        <dbReference type="Pfam" id="PF12695"/>
    </source>
</evidence>
<dbReference type="InterPro" id="IPR029058">
    <property type="entry name" value="AB_hydrolase_fold"/>
</dbReference>
<protein>
    <submittedName>
        <fullName evidence="2">Alpha/beta hydrolase</fullName>
    </submittedName>
</protein>
<dbReference type="SUPFAM" id="SSF53474">
    <property type="entry name" value="alpha/beta-Hydrolases"/>
    <property type="match status" value="1"/>
</dbReference>
<organism evidence="2 3">
    <name type="scientific">Priestia flexa</name>
    <dbReference type="NCBI Taxonomy" id="86664"/>
    <lineage>
        <taxon>Bacteria</taxon>
        <taxon>Bacillati</taxon>
        <taxon>Bacillota</taxon>
        <taxon>Bacilli</taxon>
        <taxon>Bacillales</taxon>
        <taxon>Bacillaceae</taxon>
        <taxon>Priestia</taxon>
    </lineage>
</organism>
<dbReference type="AlphaFoldDB" id="A0A8I1SMV5"/>
<keyword evidence="2" id="KW-0378">Hydrolase</keyword>
<dbReference type="Pfam" id="PF12695">
    <property type="entry name" value="Abhydrolase_5"/>
    <property type="match status" value="1"/>
</dbReference>
<dbReference type="Gene3D" id="3.40.50.1820">
    <property type="entry name" value="alpha/beta hydrolase"/>
    <property type="match status" value="1"/>
</dbReference>
<accession>A0A8I1SMV5</accession>
<dbReference type="RefSeq" id="WP_206782496.1">
    <property type="nucleotide sequence ID" value="NZ_CM125968.1"/>
</dbReference>
<gene>
    <name evidence="2" type="ORF">JF537_09090</name>
</gene>
<comment type="caution">
    <text evidence="2">The sequence shown here is derived from an EMBL/GenBank/DDBJ whole genome shotgun (WGS) entry which is preliminary data.</text>
</comment>
<evidence type="ECO:0000313" key="2">
    <source>
        <dbReference type="EMBL" id="MBN8251734.1"/>
    </source>
</evidence>
<dbReference type="GO" id="GO:0016787">
    <property type="term" value="F:hydrolase activity"/>
    <property type="evidence" value="ECO:0007669"/>
    <property type="project" value="UniProtKB-KW"/>
</dbReference>
<dbReference type="GeneID" id="93683155"/>
<feature type="domain" description="Alpha/beta hydrolase fold-5" evidence="1">
    <location>
        <begin position="69"/>
        <end position="231"/>
    </location>
</feature>
<proteinExistence type="predicted"/>
<dbReference type="EMBL" id="JAEMWV010000004">
    <property type="protein sequence ID" value="MBN8251734.1"/>
    <property type="molecule type" value="Genomic_DNA"/>
</dbReference>
<sequence>MFKRLLKVLAVGVLVLLAVVVAFSVIWTQFDYKPSQEVENLGVPKQAIHRDGYLLFQPDDNTDIKGGYIIYQGAKVEAMAYGYYAQEIAKQGYLVGIVDAPFNVSFFSSNKAEEIMKEHPTINNWFIGGHSLGGVVASSYAYNHQSKVKGLILLASYLMNKNDFSNTNYPILSLTGDKDGLSTPNKISETKHLLSKNTKIVKLKGANHAQFGLYGEQIGDNKATISPEEQQKQMVQQTVQWLNEQIK</sequence>